<proteinExistence type="predicted"/>
<gene>
    <name evidence="5" type="ORF">SAMN06265348_11379</name>
</gene>
<dbReference type="PROSITE" id="PS01124">
    <property type="entry name" value="HTH_ARAC_FAMILY_2"/>
    <property type="match status" value="1"/>
</dbReference>
<dbReference type="EMBL" id="FXTN01000013">
    <property type="protein sequence ID" value="SMO96446.1"/>
    <property type="molecule type" value="Genomic_DNA"/>
</dbReference>
<organism evidence="5 6">
    <name type="scientific">Pedobacter westerhofensis</name>
    <dbReference type="NCBI Taxonomy" id="425512"/>
    <lineage>
        <taxon>Bacteria</taxon>
        <taxon>Pseudomonadati</taxon>
        <taxon>Bacteroidota</taxon>
        <taxon>Sphingobacteriia</taxon>
        <taxon>Sphingobacteriales</taxon>
        <taxon>Sphingobacteriaceae</taxon>
        <taxon>Pedobacter</taxon>
    </lineage>
</organism>
<keyword evidence="2 5" id="KW-0238">DNA-binding</keyword>
<keyword evidence="3" id="KW-0804">Transcription</keyword>
<keyword evidence="1" id="KW-0805">Transcription regulation</keyword>
<dbReference type="AlphaFoldDB" id="A0A521FJZ2"/>
<dbReference type="OrthoDB" id="646090at2"/>
<evidence type="ECO:0000313" key="6">
    <source>
        <dbReference type="Proteomes" id="UP000320300"/>
    </source>
</evidence>
<dbReference type="GO" id="GO:0043565">
    <property type="term" value="F:sequence-specific DNA binding"/>
    <property type="evidence" value="ECO:0007669"/>
    <property type="project" value="InterPro"/>
</dbReference>
<evidence type="ECO:0000313" key="5">
    <source>
        <dbReference type="EMBL" id="SMO96446.1"/>
    </source>
</evidence>
<dbReference type="Gene3D" id="1.10.10.60">
    <property type="entry name" value="Homeodomain-like"/>
    <property type="match status" value="1"/>
</dbReference>
<evidence type="ECO:0000256" key="3">
    <source>
        <dbReference type="ARBA" id="ARBA00023163"/>
    </source>
</evidence>
<dbReference type="PANTHER" id="PTHR43280:SF32">
    <property type="entry name" value="TRANSCRIPTIONAL REGULATORY PROTEIN"/>
    <property type="match status" value="1"/>
</dbReference>
<dbReference type="SMART" id="SM00342">
    <property type="entry name" value="HTH_ARAC"/>
    <property type="match status" value="1"/>
</dbReference>
<name>A0A521FJZ2_9SPHI</name>
<dbReference type="SUPFAM" id="SSF51215">
    <property type="entry name" value="Regulatory protein AraC"/>
    <property type="match status" value="1"/>
</dbReference>
<keyword evidence="6" id="KW-1185">Reference proteome</keyword>
<feature type="domain" description="HTH araC/xylS-type" evidence="4">
    <location>
        <begin position="204"/>
        <end position="302"/>
    </location>
</feature>
<dbReference type="Proteomes" id="UP000320300">
    <property type="component" value="Unassembled WGS sequence"/>
</dbReference>
<accession>A0A521FJZ2</accession>
<dbReference type="Pfam" id="PF12833">
    <property type="entry name" value="HTH_18"/>
    <property type="match status" value="1"/>
</dbReference>
<dbReference type="InterPro" id="IPR018060">
    <property type="entry name" value="HTH_AraC"/>
</dbReference>
<protein>
    <submittedName>
        <fullName evidence="5">AraC-type DNA-binding protein</fullName>
    </submittedName>
</protein>
<dbReference type="PANTHER" id="PTHR43280">
    <property type="entry name" value="ARAC-FAMILY TRANSCRIPTIONAL REGULATOR"/>
    <property type="match status" value="1"/>
</dbReference>
<dbReference type="RefSeq" id="WP_142530508.1">
    <property type="nucleotide sequence ID" value="NZ_CBCSJO010000012.1"/>
</dbReference>
<evidence type="ECO:0000259" key="4">
    <source>
        <dbReference type="PROSITE" id="PS01124"/>
    </source>
</evidence>
<dbReference type="SUPFAM" id="SSF46689">
    <property type="entry name" value="Homeodomain-like"/>
    <property type="match status" value="1"/>
</dbReference>
<dbReference type="InterPro" id="IPR037923">
    <property type="entry name" value="HTH-like"/>
</dbReference>
<reference evidence="5 6" key="1">
    <citation type="submission" date="2017-05" db="EMBL/GenBank/DDBJ databases">
        <authorList>
            <person name="Varghese N."/>
            <person name="Submissions S."/>
        </authorList>
    </citation>
    <scope>NUCLEOTIDE SEQUENCE [LARGE SCALE GENOMIC DNA]</scope>
    <source>
        <strain evidence="5 6">DSM 19036</strain>
    </source>
</reference>
<evidence type="ECO:0000256" key="1">
    <source>
        <dbReference type="ARBA" id="ARBA00023015"/>
    </source>
</evidence>
<sequence>MERMIYQTLQDQYAALNLPTSLMGPDEDFTIFDLKDLNRTFPFQSPVSRLNFFVFVFVKDATGHYLVDDQHYPIGPGTVYFTNPGHWRSFNWLSINSVCLVTMSESFLKENVHNRIFEEFPFLLSETFPGKMIGHALFAEFEELYEQVKKAHLSSSAYRRRIIGNLFVVILLKIKEIFWKDYDPHAEGDRHSVIVRDFNILVEQHYKDLASGKLKRGFQARDFAAQLQLHPNYLNSVIKSKTGRPLSTWIAEKTIAEARSLLMNTSLSVKEISCRIGCGRSAHFGAFFKRHTGLSPAKFRAGNNS</sequence>
<dbReference type="InterPro" id="IPR009057">
    <property type="entry name" value="Homeodomain-like_sf"/>
</dbReference>
<evidence type="ECO:0000256" key="2">
    <source>
        <dbReference type="ARBA" id="ARBA00023125"/>
    </source>
</evidence>
<dbReference type="GO" id="GO:0003700">
    <property type="term" value="F:DNA-binding transcription factor activity"/>
    <property type="evidence" value="ECO:0007669"/>
    <property type="project" value="InterPro"/>
</dbReference>